<organism evidence="2 3">
    <name type="scientific">Eragrostis curvula</name>
    <name type="common">weeping love grass</name>
    <dbReference type="NCBI Taxonomy" id="38414"/>
    <lineage>
        <taxon>Eukaryota</taxon>
        <taxon>Viridiplantae</taxon>
        <taxon>Streptophyta</taxon>
        <taxon>Embryophyta</taxon>
        <taxon>Tracheophyta</taxon>
        <taxon>Spermatophyta</taxon>
        <taxon>Magnoliopsida</taxon>
        <taxon>Liliopsida</taxon>
        <taxon>Poales</taxon>
        <taxon>Poaceae</taxon>
        <taxon>PACMAD clade</taxon>
        <taxon>Chloridoideae</taxon>
        <taxon>Eragrostideae</taxon>
        <taxon>Eragrostidinae</taxon>
        <taxon>Eragrostis</taxon>
    </lineage>
</organism>
<feature type="compositionally biased region" description="Basic residues" evidence="1">
    <location>
        <begin position="49"/>
        <end position="62"/>
    </location>
</feature>
<proteinExistence type="predicted"/>
<evidence type="ECO:0000256" key="1">
    <source>
        <dbReference type="SAM" id="MobiDB-lite"/>
    </source>
</evidence>
<evidence type="ECO:0000313" key="3">
    <source>
        <dbReference type="Proteomes" id="UP000324897"/>
    </source>
</evidence>
<accession>A0A5J9WD08</accession>
<feature type="non-terminal residue" evidence="2">
    <location>
        <position position="62"/>
    </location>
</feature>
<evidence type="ECO:0000313" key="2">
    <source>
        <dbReference type="EMBL" id="TVU45787.1"/>
    </source>
</evidence>
<dbReference type="Gramene" id="TVU45787">
    <property type="protein sequence ID" value="TVU45787"/>
    <property type="gene ID" value="EJB05_05289"/>
</dbReference>
<dbReference type="AlphaFoldDB" id="A0A5J9WD08"/>
<comment type="caution">
    <text evidence="2">The sequence shown here is derived from an EMBL/GenBank/DDBJ whole genome shotgun (WGS) entry which is preliminary data.</text>
</comment>
<protein>
    <submittedName>
        <fullName evidence="2">Uncharacterized protein</fullName>
    </submittedName>
</protein>
<feature type="non-terminal residue" evidence="2">
    <location>
        <position position="1"/>
    </location>
</feature>
<dbReference type="Proteomes" id="UP000324897">
    <property type="component" value="Chromosome 5"/>
</dbReference>
<reference evidence="2 3" key="1">
    <citation type="journal article" date="2019" name="Sci. Rep.">
        <title>A high-quality genome of Eragrostis curvula grass provides insights into Poaceae evolution and supports new strategies to enhance forage quality.</title>
        <authorList>
            <person name="Carballo J."/>
            <person name="Santos B.A.C.M."/>
            <person name="Zappacosta D."/>
            <person name="Garbus I."/>
            <person name="Selva J.P."/>
            <person name="Gallo C.A."/>
            <person name="Diaz A."/>
            <person name="Albertini E."/>
            <person name="Caccamo M."/>
            <person name="Echenique V."/>
        </authorList>
    </citation>
    <scope>NUCLEOTIDE SEQUENCE [LARGE SCALE GENOMIC DNA]</scope>
    <source>
        <strain evidence="3">cv. Victoria</strain>
        <tissue evidence="2">Leaf</tissue>
    </source>
</reference>
<sequence>MFGAEKTVESCETPRKTCQLLLAYRRLQLQSNSGPLESGWTRRGEQNSKKPRTWRKKHLPSL</sequence>
<keyword evidence="3" id="KW-1185">Reference proteome</keyword>
<dbReference type="EMBL" id="RWGY01000004">
    <property type="protein sequence ID" value="TVU45787.1"/>
    <property type="molecule type" value="Genomic_DNA"/>
</dbReference>
<gene>
    <name evidence="2" type="ORF">EJB05_05289</name>
</gene>
<feature type="region of interest" description="Disordered" evidence="1">
    <location>
        <begin position="32"/>
        <end position="62"/>
    </location>
</feature>
<name>A0A5J9WD08_9POAL</name>